<proteinExistence type="predicted"/>
<dbReference type="Proteomes" id="UP000076078">
    <property type="component" value="Unassembled WGS sequence"/>
</dbReference>
<dbReference type="InParanoid" id="A0A151ZC69"/>
<keyword evidence="1" id="KW-1133">Transmembrane helix</keyword>
<accession>A0A151ZC69</accession>
<dbReference type="OrthoDB" id="19836at2759"/>
<keyword evidence="1" id="KW-0472">Membrane</keyword>
<feature type="transmembrane region" description="Helical" evidence="1">
    <location>
        <begin position="68"/>
        <end position="85"/>
    </location>
</feature>
<keyword evidence="1" id="KW-0812">Transmembrane</keyword>
<keyword evidence="3" id="KW-1185">Reference proteome</keyword>
<dbReference type="FunCoup" id="A0A151ZC69">
    <property type="interactions" value="738"/>
</dbReference>
<feature type="transmembrane region" description="Helical" evidence="1">
    <location>
        <begin position="132"/>
        <end position="153"/>
    </location>
</feature>
<dbReference type="EMBL" id="LODT01000035">
    <property type="protein sequence ID" value="KYQ91474.1"/>
    <property type="molecule type" value="Genomic_DNA"/>
</dbReference>
<evidence type="ECO:0000313" key="2">
    <source>
        <dbReference type="EMBL" id="KYQ91474.1"/>
    </source>
</evidence>
<reference evidence="2 3" key="1">
    <citation type="submission" date="2015-12" db="EMBL/GenBank/DDBJ databases">
        <title>Dictyostelia acquired genes for synthesis and detection of signals that induce cell-type specialization by lateral gene transfer from prokaryotes.</title>
        <authorList>
            <person name="Gloeckner G."/>
            <person name="Schaap P."/>
        </authorList>
    </citation>
    <scope>NUCLEOTIDE SEQUENCE [LARGE SCALE GENOMIC DNA]</scope>
    <source>
        <strain evidence="2 3">TK</strain>
    </source>
</reference>
<protein>
    <submittedName>
        <fullName evidence="2">Uncharacterized protein</fullName>
    </submittedName>
</protein>
<feature type="transmembrane region" description="Helical" evidence="1">
    <location>
        <begin position="100"/>
        <end position="120"/>
    </location>
</feature>
<name>A0A151ZC69_TIELA</name>
<sequence length="200" mass="23322">MHSFFAFIIPYLILTIGRLEYKTVLFNKKQQQQQKGGNTKTGTSKSSNIKYSEYEFLKAILFGNRKSIFILISYSAYLISTYYSLRETWMDGYHSPRQIFYGLILSFFSLYQILLITSIYNKLELKSSFRNLTIYITLYILIATTMIYLYFGYLPVTTGGLILSILGYSYLVYFTVFVAKDLYTVQKLTTTSKNNKIKTN</sequence>
<feature type="transmembrane region" description="Helical" evidence="1">
    <location>
        <begin position="159"/>
        <end position="179"/>
    </location>
</feature>
<evidence type="ECO:0000313" key="3">
    <source>
        <dbReference type="Proteomes" id="UP000076078"/>
    </source>
</evidence>
<comment type="caution">
    <text evidence="2">The sequence shown here is derived from an EMBL/GenBank/DDBJ whole genome shotgun (WGS) entry which is preliminary data.</text>
</comment>
<dbReference type="AlphaFoldDB" id="A0A151ZC69"/>
<organism evidence="2 3">
    <name type="scientific">Tieghemostelium lacteum</name>
    <name type="common">Slime mold</name>
    <name type="synonym">Dictyostelium lacteum</name>
    <dbReference type="NCBI Taxonomy" id="361077"/>
    <lineage>
        <taxon>Eukaryota</taxon>
        <taxon>Amoebozoa</taxon>
        <taxon>Evosea</taxon>
        <taxon>Eumycetozoa</taxon>
        <taxon>Dictyostelia</taxon>
        <taxon>Dictyosteliales</taxon>
        <taxon>Raperosteliaceae</taxon>
        <taxon>Tieghemostelium</taxon>
    </lineage>
</organism>
<evidence type="ECO:0000256" key="1">
    <source>
        <dbReference type="SAM" id="Phobius"/>
    </source>
</evidence>
<gene>
    <name evidence="2" type="ORF">DLAC_08441</name>
</gene>